<dbReference type="PROSITE" id="PS50011">
    <property type="entry name" value="PROTEIN_KINASE_DOM"/>
    <property type="match status" value="1"/>
</dbReference>
<keyword evidence="6" id="KW-0067">ATP-binding</keyword>
<dbReference type="FunFam" id="3.30.200.20:FF:000166">
    <property type="entry name" value="Mitogen-activated protein kinase"/>
    <property type="match status" value="1"/>
</dbReference>
<dbReference type="InterPro" id="IPR050117">
    <property type="entry name" value="MAPK"/>
</dbReference>
<evidence type="ECO:0000256" key="4">
    <source>
        <dbReference type="ARBA" id="ARBA00022741"/>
    </source>
</evidence>
<dbReference type="PROSITE" id="PS00108">
    <property type="entry name" value="PROTEIN_KINASE_ST"/>
    <property type="match status" value="1"/>
</dbReference>
<evidence type="ECO:0000256" key="7">
    <source>
        <dbReference type="ARBA" id="ARBA00047592"/>
    </source>
</evidence>
<sequence length="565" mass="65987">MQQLNGNDETSTLDENISKYYQIIEFKGKGAYGIIWKAIDKQTKKIVALKKVFDAFSNDTDAQRTYREVMYLQQLTQHENIVKLLRVHRALNMKDFYMTFEYIESDLHKVIRANLLQVQHIIYILYQLLKCLKYIHSGGLIHRDLKPSNILIDSDCRIKLADFGLARLANEVDGSSVMTEYVATRWYRAPEILLGSPIYSKAVDMWSVGCILGEMILCKSLFAGQSTLNQLEKIVEVLGRPTLDDLNQINAPLADQIFREIQNTRNRNLSSYIKTQDQIIDFIQKCLTWNPSKRMTVEEAISHSLLNEFRGSEPELTYSDQIKIDLPENFKFDRKKYREILYKLDINYQKQQYIRQLTQEDQIPSTLKSNLKIPHQYQTQFKNINNGIEIKQFKKSRSQNKQSNQLQQYCSHLDIQNHILISQSLQQQNLLPIKHKQLQNRVKTLPENNVEIIQTIEPKSPVRGRYFSQNKILQQPQMITSTTPIKSKSMKNRKYNNSVDFNSYLNNSSTMQKLLTTYLNPKRPTNYNFKKIAIRNKTNMDKTFIKKHIASIHNIDAASVISLLK</sequence>
<evidence type="ECO:0000259" key="9">
    <source>
        <dbReference type="PROSITE" id="PS50011"/>
    </source>
</evidence>
<evidence type="ECO:0000256" key="3">
    <source>
        <dbReference type="ARBA" id="ARBA00022679"/>
    </source>
</evidence>
<evidence type="ECO:0000313" key="10">
    <source>
        <dbReference type="EMBL" id="CAD8062416.1"/>
    </source>
</evidence>
<evidence type="ECO:0000256" key="8">
    <source>
        <dbReference type="ARBA" id="ARBA00048312"/>
    </source>
</evidence>
<comment type="catalytic activity">
    <reaction evidence="7">
        <text>L-threonyl-[protein] + ATP = O-phospho-L-threonyl-[protein] + ADP + H(+)</text>
        <dbReference type="Rhea" id="RHEA:46608"/>
        <dbReference type="Rhea" id="RHEA-COMP:11060"/>
        <dbReference type="Rhea" id="RHEA-COMP:11605"/>
        <dbReference type="ChEBI" id="CHEBI:15378"/>
        <dbReference type="ChEBI" id="CHEBI:30013"/>
        <dbReference type="ChEBI" id="CHEBI:30616"/>
        <dbReference type="ChEBI" id="CHEBI:61977"/>
        <dbReference type="ChEBI" id="CHEBI:456216"/>
        <dbReference type="EC" id="2.7.11.24"/>
    </reaction>
</comment>
<dbReference type="InterPro" id="IPR003527">
    <property type="entry name" value="MAP_kinase_CS"/>
</dbReference>
<dbReference type="Proteomes" id="UP000692954">
    <property type="component" value="Unassembled WGS sequence"/>
</dbReference>
<protein>
    <recommendedName>
        <fullName evidence="1">mitogen-activated protein kinase</fullName>
        <ecNumber evidence="1">2.7.11.24</ecNumber>
    </recommendedName>
</protein>
<evidence type="ECO:0000313" key="11">
    <source>
        <dbReference type="Proteomes" id="UP000692954"/>
    </source>
</evidence>
<keyword evidence="11" id="KW-1185">Reference proteome</keyword>
<dbReference type="EMBL" id="CAJJDN010000016">
    <property type="protein sequence ID" value="CAD8062416.1"/>
    <property type="molecule type" value="Genomic_DNA"/>
</dbReference>
<keyword evidence="2" id="KW-0723">Serine/threonine-protein kinase</keyword>
<dbReference type="PANTHER" id="PTHR24055">
    <property type="entry name" value="MITOGEN-ACTIVATED PROTEIN KINASE"/>
    <property type="match status" value="1"/>
</dbReference>
<gene>
    <name evidence="10" type="ORF">PSON_ATCC_30995.1.T0160331</name>
</gene>
<evidence type="ECO:0000256" key="1">
    <source>
        <dbReference type="ARBA" id="ARBA00012411"/>
    </source>
</evidence>
<keyword evidence="3" id="KW-0808">Transferase</keyword>
<dbReference type="Pfam" id="PF00069">
    <property type="entry name" value="Pkinase"/>
    <property type="match status" value="1"/>
</dbReference>
<keyword evidence="5" id="KW-0418">Kinase</keyword>
<proteinExistence type="predicted"/>
<dbReference type="OrthoDB" id="293197at2759"/>
<comment type="catalytic activity">
    <reaction evidence="8">
        <text>L-seryl-[protein] + ATP = O-phospho-L-seryl-[protein] + ADP + H(+)</text>
        <dbReference type="Rhea" id="RHEA:17989"/>
        <dbReference type="Rhea" id="RHEA-COMP:9863"/>
        <dbReference type="Rhea" id="RHEA-COMP:11604"/>
        <dbReference type="ChEBI" id="CHEBI:15378"/>
        <dbReference type="ChEBI" id="CHEBI:29999"/>
        <dbReference type="ChEBI" id="CHEBI:30616"/>
        <dbReference type="ChEBI" id="CHEBI:83421"/>
        <dbReference type="ChEBI" id="CHEBI:456216"/>
        <dbReference type="EC" id="2.7.11.24"/>
    </reaction>
</comment>
<dbReference type="PROSITE" id="PS01351">
    <property type="entry name" value="MAPK"/>
    <property type="match status" value="1"/>
</dbReference>
<dbReference type="GO" id="GO:0005524">
    <property type="term" value="F:ATP binding"/>
    <property type="evidence" value="ECO:0007669"/>
    <property type="project" value="UniProtKB-KW"/>
</dbReference>
<dbReference type="GO" id="GO:0004707">
    <property type="term" value="F:MAP kinase activity"/>
    <property type="evidence" value="ECO:0007669"/>
    <property type="project" value="UniProtKB-EC"/>
</dbReference>
<dbReference type="CDD" id="cd07852">
    <property type="entry name" value="STKc_MAPK15-like"/>
    <property type="match status" value="1"/>
</dbReference>
<dbReference type="SMART" id="SM00220">
    <property type="entry name" value="S_TKc"/>
    <property type="match status" value="1"/>
</dbReference>
<keyword evidence="4" id="KW-0547">Nucleotide-binding</keyword>
<evidence type="ECO:0000256" key="6">
    <source>
        <dbReference type="ARBA" id="ARBA00022840"/>
    </source>
</evidence>
<dbReference type="AlphaFoldDB" id="A0A8S1LCM8"/>
<organism evidence="10 11">
    <name type="scientific">Paramecium sonneborni</name>
    <dbReference type="NCBI Taxonomy" id="65129"/>
    <lineage>
        <taxon>Eukaryota</taxon>
        <taxon>Sar</taxon>
        <taxon>Alveolata</taxon>
        <taxon>Ciliophora</taxon>
        <taxon>Intramacronucleata</taxon>
        <taxon>Oligohymenophorea</taxon>
        <taxon>Peniculida</taxon>
        <taxon>Parameciidae</taxon>
        <taxon>Paramecium</taxon>
    </lineage>
</organism>
<evidence type="ECO:0000256" key="5">
    <source>
        <dbReference type="ARBA" id="ARBA00022777"/>
    </source>
</evidence>
<accession>A0A8S1LCM8</accession>
<feature type="domain" description="Protein kinase" evidence="9">
    <location>
        <begin position="21"/>
        <end position="306"/>
    </location>
</feature>
<dbReference type="EC" id="2.7.11.24" evidence="1"/>
<comment type="caution">
    <text evidence="10">The sequence shown here is derived from an EMBL/GenBank/DDBJ whole genome shotgun (WGS) entry which is preliminary data.</text>
</comment>
<evidence type="ECO:0000256" key="2">
    <source>
        <dbReference type="ARBA" id="ARBA00022527"/>
    </source>
</evidence>
<dbReference type="FunFam" id="1.10.510.10:FF:000238">
    <property type="entry name" value="Mitogen-activated protein kinase"/>
    <property type="match status" value="1"/>
</dbReference>
<name>A0A8S1LCM8_9CILI</name>
<reference evidence="10" key="1">
    <citation type="submission" date="2021-01" db="EMBL/GenBank/DDBJ databases">
        <authorList>
            <consortium name="Genoscope - CEA"/>
            <person name="William W."/>
        </authorList>
    </citation>
    <scope>NUCLEOTIDE SEQUENCE</scope>
</reference>
<dbReference type="InterPro" id="IPR000719">
    <property type="entry name" value="Prot_kinase_dom"/>
</dbReference>
<dbReference type="InterPro" id="IPR008271">
    <property type="entry name" value="Ser/Thr_kinase_AS"/>
</dbReference>